<proteinExistence type="predicted"/>
<organism evidence="1">
    <name type="scientific">mine drainage metagenome</name>
    <dbReference type="NCBI Taxonomy" id="410659"/>
    <lineage>
        <taxon>unclassified sequences</taxon>
        <taxon>metagenomes</taxon>
        <taxon>ecological metagenomes</taxon>
    </lineage>
</organism>
<protein>
    <submittedName>
        <fullName evidence="1">Uncharacterized protein</fullName>
    </submittedName>
</protein>
<dbReference type="AlphaFoldDB" id="A0A1J5P0D2"/>
<dbReference type="EMBL" id="MLJW01008066">
    <property type="protein sequence ID" value="OIQ64498.1"/>
    <property type="molecule type" value="Genomic_DNA"/>
</dbReference>
<reference evidence="1" key="1">
    <citation type="submission" date="2016-10" db="EMBL/GenBank/DDBJ databases">
        <title>Sequence of Gallionella enrichment culture.</title>
        <authorList>
            <person name="Poehlein A."/>
            <person name="Muehling M."/>
            <person name="Daniel R."/>
        </authorList>
    </citation>
    <scope>NUCLEOTIDE SEQUENCE</scope>
</reference>
<name>A0A1J5P0D2_9ZZZZ</name>
<evidence type="ECO:0000313" key="1">
    <source>
        <dbReference type="EMBL" id="OIQ64498.1"/>
    </source>
</evidence>
<gene>
    <name evidence="1" type="ORF">GALL_539510</name>
</gene>
<comment type="caution">
    <text evidence="1">The sequence shown here is derived from an EMBL/GenBank/DDBJ whole genome shotgun (WGS) entry which is preliminary data.</text>
</comment>
<accession>A0A1J5P0D2</accession>
<sequence length="281" mass="30432">MHRTEEGTAALVRVGGELARQLTAAHWLSGRVDRGARQGSRELRKQITIAAQQANGGDPAALAVVRGQCLLQIVQQGLQRDRIHQDAPMPGFGIVQGAARRRDGACGIVRIALRKADLQLAWRGQGVLEAGRGGDVLWMGHAPSSGCQHHSFVRNQRDVGDKRQVGLDVVDPGLRISRLRQQRIESQSPAGDFAGGLQQVIALIHRIGPERGLALHDLLHARTVALPIGQQQRGNAYRQHQVGDEHDGQDAAAVGLETRVMGHAQEDSETVPAITTAWSRF</sequence>